<keyword evidence="1" id="KW-0472">Membrane</keyword>
<keyword evidence="2" id="KW-1185">Reference proteome</keyword>
<organism evidence="2 3">
    <name type="scientific">Macrostomum lignano</name>
    <dbReference type="NCBI Taxonomy" id="282301"/>
    <lineage>
        <taxon>Eukaryota</taxon>
        <taxon>Metazoa</taxon>
        <taxon>Spiralia</taxon>
        <taxon>Lophotrochozoa</taxon>
        <taxon>Platyhelminthes</taxon>
        <taxon>Rhabditophora</taxon>
        <taxon>Macrostomorpha</taxon>
        <taxon>Macrostomida</taxon>
        <taxon>Macrostomidae</taxon>
        <taxon>Macrostomum</taxon>
    </lineage>
</organism>
<evidence type="ECO:0000313" key="2">
    <source>
        <dbReference type="Proteomes" id="UP000095280"/>
    </source>
</evidence>
<evidence type="ECO:0000256" key="1">
    <source>
        <dbReference type="SAM" id="Phobius"/>
    </source>
</evidence>
<reference evidence="3" key="1">
    <citation type="submission" date="2016-11" db="UniProtKB">
        <authorList>
            <consortium name="WormBaseParasite"/>
        </authorList>
    </citation>
    <scope>IDENTIFICATION</scope>
</reference>
<sequence length="602" mass="65706">TGGRSSRQQLAVTLASLCGGRNTAGHHGNSHTKRESHDCFKIAGPVRCQLPHLCVRLICADFKIGLVVQNGFINESLIENAASRRGSTRTGESCLITRLCSEPGLAGLIGVGCCSLLDQLAFIQRVPAKLPFIALPTALCDAEPLLKGHTVVGSHRLSDMLDAAVQARHFRFHCQHEVSLQSLQSGLAVAGVSSLTFQVDTAANVSVTPQLVQHLRPIVKKKVFKLLLLAPVRAINYFWLLLDTGLSEMELLSATPTNANANVSLLRGGVFKECSAAVMDVFPDEMDVRFVDAVEAMARALDDSLTDPGFSPSNATCFPMQRWSFGSTVLHKLISTVILNGMAVDILRYLAEKLDFRRCTSEPGPLPDCHSRPSDRLLNGPISRVQRDPVAEAPGARVPPVEPVHACVFTYKVWLTIVGTIVGCSLIAWLFAFFSPFSPPSIWVRLCSRRRGVAEGVPVELQSAVALLACSKGPGLYPFAMSARAILASWWFFIVIIYAIYSTLDDLVTQTAVTPYVRRGTNLFDLLNKARSSGVYKQLARASSAVRPGCGKLPVSNLWQKLHESGQSQRWVSTCYTVEETKPLQDETINRTRDPINNFEGI</sequence>
<dbReference type="Proteomes" id="UP000095280">
    <property type="component" value="Unplaced"/>
</dbReference>
<feature type="transmembrane region" description="Helical" evidence="1">
    <location>
        <begin position="329"/>
        <end position="351"/>
    </location>
</feature>
<protein>
    <submittedName>
        <fullName evidence="3">PBPe domain-containing protein</fullName>
    </submittedName>
</protein>
<accession>A0A1I8FBX0</accession>
<keyword evidence="1" id="KW-1133">Transmembrane helix</keyword>
<dbReference type="Gene3D" id="1.10.287.70">
    <property type="match status" value="1"/>
</dbReference>
<evidence type="ECO:0000313" key="3">
    <source>
        <dbReference type="WBParaSite" id="maker-unitig_28470-snap-gene-0.1-mRNA-1"/>
    </source>
</evidence>
<keyword evidence="1" id="KW-0812">Transmembrane</keyword>
<feature type="transmembrane region" description="Helical" evidence="1">
    <location>
        <begin position="413"/>
        <end position="434"/>
    </location>
</feature>
<name>A0A1I8FBX0_9PLAT</name>
<dbReference type="WBParaSite" id="maker-unitig_28470-snap-gene-0.1-mRNA-1">
    <property type="protein sequence ID" value="maker-unitig_28470-snap-gene-0.1-mRNA-1"/>
    <property type="gene ID" value="maker-unitig_28470-snap-gene-0.1"/>
</dbReference>
<proteinExistence type="predicted"/>
<dbReference type="AlphaFoldDB" id="A0A1I8FBX0"/>
<feature type="transmembrane region" description="Helical" evidence="1">
    <location>
        <begin position="481"/>
        <end position="501"/>
    </location>
</feature>